<comment type="caution">
    <text evidence="2">The sequence shown here is derived from an EMBL/GenBank/DDBJ whole genome shotgun (WGS) entry which is preliminary data.</text>
</comment>
<gene>
    <name evidence="2" type="ORF">S01H1_43489</name>
</gene>
<dbReference type="AlphaFoldDB" id="X0UMJ3"/>
<evidence type="ECO:0000259" key="1">
    <source>
        <dbReference type="Pfam" id="PF10105"/>
    </source>
</evidence>
<dbReference type="Pfam" id="PF10105">
    <property type="entry name" value="DUF2344"/>
    <property type="match status" value="1"/>
</dbReference>
<feature type="non-terminal residue" evidence="2">
    <location>
        <position position="1"/>
    </location>
</feature>
<protein>
    <recommendedName>
        <fullName evidence="1">DUF2344 domain-containing protein</fullName>
    </recommendedName>
</protein>
<name>X0UMJ3_9ZZZZ</name>
<feature type="domain" description="DUF2344" evidence="1">
    <location>
        <begin position="1"/>
        <end position="93"/>
    </location>
</feature>
<evidence type="ECO:0000313" key="2">
    <source>
        <dbReference type="EMBL" id="GAG00507.1"/>
    </source>
</evidence>
<sequence length="172" mass="19790">PKMLISYPSAIPLGMGGKAECFEFKSNYLFTEEEFIPNVNKFLPSGIRFSGLKRLKTLKPSLNKEIKTLIYSIDLNSREIKEALEAAAKEENISSLGYFEKVEMLIDSFLAESQDEFIEKIFVDRRSGKLYLYIKHTTQKNISSQEIVRNVFGIKNPVYAMTREKILFKKSV</sequence>
<accession>X0UMJ3</accession>
<dbReference type="EMBL" id="BARS01027710">
    <property type="protein sequence ID" value="GAG00507.1"/>
    <property type="molecule type" value="Genomic_DNA"/>
</dbReference>
<reference evidence="2" key="1">
    <citation type="journal article" date="2014" name="Front. Microbiol.">
        <title>High frequency of phylogenetically diverse reductive dehalogenase-homologous genes in deep subseafloor sedimentary metagenomes.</title>
        <authorList>
            <person name="Kawai M."/>
            <person name="Futagami T."/>
            <person name="Toyoda A."/>
            <person name="Takaki Y."/>
            <person name="Nishi S."/>
            <person name="Hori S."/>
            <person name="Arai W."/>
            <person name="Tsubouchi T."/>
            <person name="Morono Y."/>
            <person name="Uchiyama I."/>
            <person name="Ito T."/>
            <person name="Fujiyama A."/>
            <person name="Inagaki F."/>
            <person name="Takami H."/>
        </authorList>
    </citation>
    <scope>NUCLEOTIDE SEQUENCE</scope>
    <source>
        <strain evidence="2">Expedition CK06-06</strain>
    </source>
</reference>
<dbReference type="InterPro" id="IPR018768">
    <property type="entry name" value="DUF2344"/>
</dbReference>
<proteinExistence type="predicted"/>
<organism evidence="2">
    <name type="scientific">marine sediment metagenome</name>
    <dbReference type="NCBI Taxonomy" id="412755"/>
    <lineage>
        <taxon>unclassified sequences</taxon>
        <taxon>metagenomes</taxon>
        <taxon>ecological metagenomes</taxon>
    </lineage>
</organism>